<evidence type="ECO:0000313" key="4">
    <source>
        <dbReference type="Proteomes" id="UP000235116"/>
    </source>
</evidence>
<keyword evidence="4" id="KW-1185">Reference proteome</keyword>
<feature type="region of interest" description="Disordered" evidence="1">
    <location>
        <begin position="275"/>
        <end position="295"/>
    </location>
</feature>
<feature type="signal peptide" evidence="2">
    <location>
        <begin position="1"/>
        <end position="29"/>
    </location>
</feature>
<dbReference type="InterPro" id="IPR021241">
    <property type="entry name" value="CsiV"/>
</dbReference>
<evidence type="ECO:0000256" key="2">
    <source>
        <dbReference type="SAM" id="SignalP"/>
    </source>
</evidence>
<sequence>MTSRMKNTRPHIALSLCSLLLMLPVSATSATPDEATITPWYEVSLVIFKHRNSPTGNERWPTPDTLNISFPHGILELEPALEPATTGDGKTGPVEQAAIPFRNSKPTDVGFQQALRSIQLSSNYEIMTSASWKQPALDKEQAIPVLIQAGDEFGGYFELEGSVTLTVSRYLHMKADLWLSEYIQQVEMIAPWWESTNTVADSFGGDFDPSEPSAAPAYQDIDFGSQPSYSETVTRYESVRTVVLNESRRMRSGELHYLDNPMFGLLVKVVPYEPSTTPASDAPESMMDATPISLR</sequence>
<accession>A0A2K9LGQ1</accession>
<evidence type="ECO:0008006" key="5">
    <source>
        <dbReference type="Google" id="ProtNLM"/>
    </source>
</evidence>
<evidence type="ECO:0000256" key="1">
    <source>
        <dbReference type="SAM" id="MobiDB-lite"/>
    </source>
</evidence>
<gene>
    <name evidence="3" type="ORF">Kalk_02990</name>
</gene>
<dbReference type="AlphaFoldDB" id="A0A2K9LGQ1"/>
<keyword evidence="2" id="KW-0732">Signal</keyword>
<name>A0A2K9LGQ1_9GAMM</name>
<evidence type="ECO:0000313" key="3">
    <source>
        <dbReference type="EMBL" id="AUM11452.1"/>
    </source>
</evidence>
<feature type="chain" id="PRO_5014881981" description="Peptidoglycan-binding protein CsiV" evidence="2">
    <location>
        <begin position="30"/>
        <end position="295"/>
    </location>
</feature>
<dbReference type="Proteomes" id="UP000235116">
    <property type="component" value="Chromosome"/>
</dbReference>
<dbReference type="KEGG" id="kak:Kalk_02990"/>
<proteinExistence type="predicted"/>
<protein>
    <recommendedName>
        <fullName evidence="5">Peptidoglycan-binding protein CsiV</fullName>
    </recommendedName>
</protein>
<dbReference type="Pfam" id="PF10972">
    <property type="entry name" value="CsiV"/>
    <property type="match status" value="1"/>
</dbReference>
<dbReference type="EMBL" id="CP022684">
    <property type="protein sequence ID" value="AUM11452.1"/>
    <property type="molecule type" value="Genomic_DNA"/>
</dbReference>
<reference evidence="4" key="1">
    <citation type="submission" date="2017-08" db="EMBL/GenBank/DDBJ databases">
        <title>Direct submision.</title>
        <authorList>
            <person name="Kim S.-J."/>
            <person name="Rhee S.-K."/>
        </authorList>
    </citation>
    <scope>NUCLEOTIDE SEQUENCE [LARGE SCALE GENOMIC DNA]</scope>
    <source>
        <strain evidence="4">GI5</strain>
    </source>
</reference>
<organism evidence="3 4">
    <name type="scientific">Ketobacter alkanivorans</name>
    <dbReference type="NCBI Taxonomy" id="1917421"/>
    <lineage>
        <taxon>Bacteria</taxon>
        <taxon>Pseudomonadati</taxon>
        <taxon>Pseudomonadota</taxon>
        <taxon>Gammaproteobacteria</taxon>
        <taxon>Pseudomonadales</taxon>
        <taxon>Ketobacteraceae</taxon>
        <taxon>Ketobacter</taxon>
    </lineage>
</organism>